<protein>
    <recommendedName>
        <fullName evidence="7">Cytochrome P450</fullName>
    </recommendedName>
</protein>
<dbReference type="GO" id="GO:0005506">
    <property type="term" value="F:iron ion binding"/>
    <property type="evidence" value="ECO:0007669"/>
    <property type="project" value="InterPro"/>
</dbReference>
<keyword evidence="4" id="KW-0560">Oxidoreductase</keyword>
<dbReference type="Gene3D" id="1.10.630.10">
    <property type="entry name" value="Cytochrome P450"/>
    <property type="match status" value="1"/>
</dbReference>
<comment type="caution">
    <text evidence="5">The sequence shown here is derived from an EMBL/GenBank/DDBJ whole genome shotgun (WGS) entry which is preliminary data.</text>
</comment>
<evidence type="ECO:0000313" key="6">
    <source>
        <dbReference type="Proteomes" id="UP001432027"/>
    </source>
</evidence>
<dbReference type="GO" id="GO:0006082">
    <property type="term" value="P:organic acid metabolic process"/>
    <property type="evidence" value="ECO:0007669"/>
    <property type="project" value="TreeGrafter"/>
</dbReference>
<accession>A0AAV5TUL4</accession>
<dbReference type="Pfam" id="PF00067">
    <property type="entry name" value="p450"/>
    <property type="match status" value="1"/>
</dbReference>
<dbReference type="InterPro" id="IPR001128">
    <property type="entry name" value="Cyt_P450"/>
</dbReference>
<comment type="similarity">
    <text evidence="1">Belongs to the cytochrome P450 family.</text>
</comment>
<evidence type="ECO:0008006" key="7">
    <source>
        <dbReference type="Google" id="ProtNLM"/>
    </source>
</evidence>
<dbReference type="PANTHER" id="PTHR24300">
    <property type="entry name" value="CYTOCHROME P450 508A4-RELATED"/>
    <property type="match status" value="1"/>
</dbReference>
<dbReference type="GO" id="GO:0006805">
    <property type="term" value="P:xenobiotic metabolic process"/>
    <property type="evidence" value="ECO:0007669"/>
    <property type="project" value="TreeGrafter"/>
</dbReference>
<reference evidence="5" key="1">
    <citation type="submission" date="2023-10" db="EMBL/GenBank/DDBJ databases">
        <title>Genome assembly of Pristionchus species.</title>
        <authorList>
            <person name="Yoshida K."/>
            <person name="Sommer R.J."/>
        </authorList>
    </citation>
    <scope>NUCLEOTIDE SEQUENCE</scope>
    <source>
        <strain evidence="5">RS0144</strain>
    </source>
</reference>
<organism evidence="5 6">
    <name type="scientific">Pristionchus entomophagus</name>
    <dbReference type="NCBI Taxonomy" id="358040"/>
    <lineage>
        <taxon>Eukaryota</taxon>
        <taxon>Metazoa</taxon>
        <taxon>Ecdysozoa</taxon>
        <taxon>Nematoda</taxon>
        <taxon>Chromadorea</taxon>
        <taxon>Rhabditida</taxon>
        <taxon>Rhabditina</taxon>
        <taxon>Diplogasteromorpha</taxon>
        <taxon>Diplogasteroidea</taxon>
        <taxon>Neodiplogasteridae</taxon>
        <taxon>Pristionchus</taxon>
    </lineage>
</organism>
<proteinExistence type="inferred from homology"/>
<feature type="non-terminal residue" evidence="5">
    <location>
        <position position="108"/>
    </location>
</feature>
<dbReference type="GO" id="GO:0020037">
    <property type="term" value="F:heme binding"/>
    <property type="evidence" value="ECO:0007669"/>
    <property type="project" value="InterPro"/>
</dbReference>
<dbReference type="SUPFAM" id="SSF48264">
    <property type="entry name" value="Cytochrome P450"/>
    <property type="match status" value="1"/>
</dbReference>
<dbReference type="GO" id="GO:0005737">
    <property type="term" value="C:cytoplasm"/>
    <property type="evidence" value="ECO:0007669"/>
    <property type="project" value="TreeGrafter"/>
</dbReference>
<keyword evidence="2" id="KW-0479">Metal-binding</keyword>
<name>A0AAV5TUL4_9BILA</name>
<evidence type="ECO:0000256" key="2">
    <source>
        <dbReference type="ARBA" id="ARBA00022723"/>
    </source>
</evidence>
<dbReference type="InterPro" id="IPR050182">
    <property type="entry name" value="Cytochrome_P450_fam2"/>
</dbReference>
<feature type="non-terminal residue" evidence="5">
    <location>
        <position position="1"/>
    </location>
</feature>
<keyword evidence="4" id="KW-0503">Monooxygenase</keyword>
<dbReference type="AlphaFoldDB" id="A0AAV5TUL4"/>
<dbReference type="GO" id="GO:0016712">
    <property type="term" value="F:oxidoreductase activity, acting on paired donors, with incorporation or reduction of molecular oxygen, reduced flavin or flavoprotein as one donor, and incorporation of one atom of oxygen"/>
    <property type="evidence" value="ECO:0007669"/>
    <property type="project" value="TreeGrafter"/>
</dbReference>
<keyword evidence="6" id="KW-1185">Reference proteome</keyword>
<gene>
    <name evidence="5" type="ORF">PENTCL1PPCAC_20370</name>
</gene>
<evidence type="ECO:0000256" key="1">
    <source>
        <dbReference type="ARBA" id="ARBA00010617"/>
    </source>
</evidence>
<evidence type="ECO:0000256" key="4">
    <source>
        <dbReference type="ARBA" id="ARBA00023033"/>
    </source>
</evidence>
<sequence length="108" mass="12502">PLPFIGNMLSFRWELDEVLLEWKARYGRIFTVWLPFPMVVIGDHKLLQKHLIRQGEVFLAKKNPEQMMKMLSGGLLGLAFEDNNMVREQRSFARKSLHEVGFGSAALE</sequence>
<dbReference type="Proteomes" id="UP001432027">
    <property type="component" value="Unassembled WGS sequence"/>
</dbReference>
<evidence type="ECO:0000313" key="5">
    <source>
        <dbReference type="EMBL" id="GMS98195.1"/>
    </source>
</evidence>
<keyword evidence="3" id="KW-0408">Iron</keyword>
<dbReference type="InterPro" id="IPR036396">
    <property type="entry name" value="Cyt_P450_sf"/>
</dbReference>
<dbReference type="EMBL" id="BTSX01000005">
    <property type="protein sequence ID" value="GMS98195.1"/>
    <property type="molecule type" value="Genomic_DNA"/>
</dbReference>
<dbReference type="PANTHER" id="PTHR24300:SF338">
    <property type="entry name" value="CYTOCHROME P450 CYP36A1-RELATED"/>
    <property type="match status" value="1"/>
</dbReference>
<evidence type="ECO:0000256" key="3">
    <source>
        <dbReference type="ARBA" id="ARBA00023004"/>
    </source>
</evidence>